<keyword evidence="1" id="KW-1185">Reference proteome</keyword>
<organism evidence="1 2">
    <name type="scientific">Pyricularia grisea</name>
    <name type="common">Crabgrass-specific blast fungus</name>
    <name type="synonym">Magnaporthe grisea</name>
    <dbReference type="NCBI Taxonomy" id="148305"/>
    <lineage>
        <taxon>Eukaryota</taxon>
        <taxon>Fungi</taxon>
        <taxon>Dikarya</taxon>
        <taxon>Ascomycota</taxon>
        <taxon>Pezizomycotina</taxon>
        <taxon>Sordariomycetes</taxon>
        <taxon>Sordariomycetidae</taxon>
        <taxon>Magnaporthales</taxon>
        <taxon>Pyriculariaceae</taxon>
        <taxon>Pyricularia</taxon>
    </lineage>
</organism>
<dbReference type="GeneID" id="41960022"/>
<gene>
    <name evidence="2" type="ORF">PgNI_05073</name>
</gene>
<dbReference type="RefSeq" id="XP_030985290.1">
    <property type="nucleotide sequence ID" value="XM_031125113.1"/>
</dbReference>
<evidence type="ECO:0000313" key="2">
    <source>
        <dbReference type="RefSeq" id="XP_030985290.1"/>
    </source>
</evidence>
<accession>A0A6P8BDP4</accession>
<reference evidence="2" key="3">
    <citation type="submission" date="2025-08" db="UniProtKB">
        <authorList>
            <consortium name="RefSeq"/>
        </authorList>
    </citation>
    <scope>IDENTIFICATION</scope>
    <source>
        <strain evidence="2">NI907</strain>
    </source>
</reference>
<evidence type="ECO:0000313" key="1">
    <source>
        <dbReference type="Proteomes" id="UP000515153"/>
    </source>
</evidence>
<proteinExistence type="predicted"/>
<dbReference type="KEGG" id="pgri:PgNI_05073"/>
<dbReference type="AlphaFoldDB" id="A0A6P8BDP4"/>
<name>A0A6P8BDP4_PYRGI</name>
<protein>
    <submittedName>
        <fullName evidence="2">Uncharacterized protein</fullName>
    </submittedName>
</protein>
<reference evidence="2" key="2">
    <citation type="submission" date="2019-10" db="EMBL/GenBank/DDBJ databases">
        <authorList>
            <consortium name="NCBI Genome Project"/>
        </authorList>
    </citation>
    <scope>NUCLEOTIDE SEQUENCE</scope>
    <source>
        <strain evidence="2">NI907</strain>
    </source>
</reference>
<sequence>MTSCKYVTTQLKSRHLTQAQIGRLLDYNLHTHINRQTRYAAREELLTALADRFEHWDEKIIVLPVNESLNGYMFQRGKFSMTTPLSMPLGAMLDGFNASYEHPSQYGPTEDVPTSEELLLWIGLTHDEPLGPCPRPNRFLKKYDRSERHSNRKAETALFVLNLPIALLLRYTLELLKPWKPTFWVKVLPVFQSLEKAHKKRAEYNRDFTRACDAPQYEDPRTARDRSDICPGLRTQKTKSSSGKSSWAFFKNPGNIFEDATFQYLTNKLADAYGRCDGTPMHLDKHLIEAGYLHEGLAGLD</sequence>
<reference evidence="2" key="1">
    <citation type="journal article" date="2019" name="Mol. Biol. Evol.">
        <title>Blast fungal genomes show frequent chromosomal changes, gene gains and losses, and effector gene turnover.</title>
        <authorList>
            <person name="Gomez Luciano L.B."/>
            <person name="Jason Tsai I."/>
            <person name="Chuma I."/>
            <person name="Tosa Y."/>
            <person name="Chen Y.H."/>
            <person name="Li J.Y."/>
            <person name="Li M.Y."/>
            <person name="Jade Lu M.Y."/>
            <person name="Nakayashiki H."/>
            <person name="Li W.H."/>
        </authorList>
    </citation>
    <scope>NUCLEOTIDE SEQUENCE</scope>
    <source>
        <strain evidence="2">NI907</strain>
    </source>
</reference>
<dbReference type="Proteomes" id="UP000515153">
    <property type="component" value="Unplaced"/>
</dbReference>